<dbReference type="RefSeq" id="WP_307632282.1">
    <property type="nucleotide sequence ID" value="NZ_JAPHEH010000001.1"/>
</dbReference>
<dbReference type="PANTHER" id="PTHR12835">
    <property type="entry name" value="BIOTIN PROTEIN LIGASE"/>
    <property type="match status" value="1"/>
</dbReference>
<reference evidence="8" key="1">
    <citation type="journal article" date="2022" name="bioRxiv">
        <title>Thiovibrio frasassiensisgen. nov., sp. nov., an autotrophic, elemental sulfur disproportionating bacterium isolated from sulfidic karst sediment, and proposal of Thiovibrionaceae fam. nov.</title>
        <authorList>
            <person name="Aronson H."/>
            <person name="Thomas C."/>
            <person name="Bhattacharyya M."/>
            <person name="Eckstein S."/>
            <person name="Jensen S."/>
            <person name="Barco R."/>
            <person name="Macalady J."/>
            <person name="Amend J."/>
        </authorList>
    </citation>
    <scope>NUCLEOTIDE SEQUENCE</scope>
    <source>
        <strain evidence="8">RS19-109</strain>
    </source>
</reference>
<dbReference type="Gene3D" id="2.30.30.100">
    <property type="match status" value="1"/>
</dbReference>
<reference evidence="8" key="2">
    <citation type="submission" date="2022-10" db="EMBL/GenBank/DDBJ databases">
        <authorList>
            <person name="Aronson H.S."/>
        </authorList>
    </citation>
    <scope>NUCLEOTIDE SEQUENCE</scope>
    <source>
        <strain evidence="8">RS19-109</strain>
    </source>
</reference>
<dbReference type="PANTHER" id="PTHR12835:SF5">
    <property type="entry name" value="BIOTIN--PROTEIN LIGASE"/>
    <property type="match status" value="1"/>
</dbReference>
<evidence type="ECO:0000256" key="3">
    <source>
        <dbReference type="ARBA" id="ARBA00022840"/>
    </source>
</evidence>
<dbReference type="EC" id="6.3.4.15" evidence="5"/>
<dbReference type="GO" id="GO:0004077">
    <property type="term" value="F:biotin--[biotin carboxyl-carrier protein] ligase activity"/>
    <property type="evidence" value="ECO:0007669"/>
    <property type="project" value="UniProtKB-EC"/>
</dbReference>
<dbReference type="GO" id="GO:0005524">
    <property type="term" value="F:ATP binding"/>
    <property type="evidence" value="ECO:0007669"/>
    <property type="project" value="UniProtKB-KW"/>
</dbReference>
<dbReference type="Pfam" id="PF03099">
    <property type="entry name" value="BPL_LplA_LipB"/>
    <property type="match status" value="1"/>
</dbReference>
<keyword evidence="4" id="KW-0092">Biotin</keyword>
<accession>A0A9X4MM34</accession>
<proteinExistence type="predicted"/>
<protein>
    <recommendedName>
        <fullName evidence="5">biotin--[biotin carboxyl-carrier protein] ligase</fullName>
        <ecNumber evidence="5">6.3.4.15</ecNumber>
    </recommendedName>
</protein>
<feature type="domain" description="BPL/LPL catalytic" evidence="7">
    <location>
        <begin position="19"/>
        <end position="198"/>
    </location>
</feature>
<keyword evidence="3" id="KW-0067">ATP-binding</keyword>
<dbReference type="InterPro" id="IPR004143">
    <property type="entry name" value="BPL_LPL_catalytic"/>
</dbReference>
<comment type="catalytic activity">
    <reaction evidence="6">
        <text>biotin + L-lysyl-[protein] + ATP = N(6)-biotinyl-L-lysyl-[protein] + AMP + diphosphate + H(+)</text>
        <dbReference type="Rhea" id="RHEA:11756"/>
        <dbReference type="Rhea" id="RHEA-COMP:9752"/>
        <dbReference type="Rhea" id="RHEA-COMP:10505"/>
        <dbReference type="ChEBI" id="CHEBI:15378"/>
        <dbReference type="ChEBI" id="CHEBI:29969"/>
        <dbReference type="ChEBI" id="CHEBI:30616"/>
        <dbReference type="ChEBI" id="CHEBI:33019"/>
        <dbReference type="ChEBI" id="CHEBI:57586"/>
        <dbReference type="ChEBI" id="CHEBI:83144"/>
        <dbReference type="ChEBI" id="CHEBI:456215"/>
        <dbReference type="EC" id="6.3.4.15"/>
    </reaction>
</comment>
<evidence type="ECO:0000256" key="4">
    <source>
        <dbReference type="ARBA" id="ARBA00023267"/>
    </source>
</evidence>
<dbReference type="CDD" id="cd16442">
    <property type="entry name" value="BPL"/>
    <property type="match status" value="1"/>
</dbReference>
<dbReference type="PROSITE" id="PS51733">
    <property type="entry name" value="BPL_LPL_CATALYTIC"/>
    <property type="match status" value="1"/>
</dbReference>
<evidence type="ECO:0000256" key="5">
    <source>
        <dbReference type="ARBA" id="ARBA00024227"/>
    </source>
</evidence>
<gene>
    <name evidence="8" type="ORF">OLX77_03925</name>
</gene>
<evidence type="ECO:0000256" key="1">
    <source>
        <dbReference type="ARBA" id="ARBA00022598"/>
    </source>
</evidence>
<dbReference type="AlphaFoldDB" id="A0A9X4MM34"/>
<keyword evidence="2" id="KW-0547">Nucleotide-binding</keyword>
<dbReference type="Pfam" id="PF02237">
    <property type="entry name" value="BPL_C"/>
    <property type="match status" value="1"/>
</dbReference>
<comment type="caution">
    <text evidence="8">The sequence shown here is derived from an EMBL/GenBank/DDBJ whole genome shotgun (WGS) entry which is preliminary data.</text>
</comment>
<name>A0A9X4MM34_9BACT</name>
<dbReference type="SUPFAM" id="SSF55681">
    <property type="entry name" value="Class II aaRS and biotin synthetases"/>
    <property type="match status" value="1"/>
</dbReference>
<dbReference type="GO" id="GO:0005737">
    <property type="term" value="C:cytoplasm"/>
    <property type="evidence" value="ECO:0007669"/>
    <property type="project" value="TreeGrafter"/>
</dbReference>
<evidence type="ECO:0000259" key="7">
    <source>
        <dbReference type="PROSITE" id="PS51733"/>
    </source>
</evidence>
<keyword evidence="1 8" id="KW-0436">Ligase</keyword>
<evidence type="ECO:0000256" key="2">
    <source>
        <dbReference type="ARBA" id="ARBA00022741"/>
    </source>
</evidence>
<dbReference type="InterPro" id="IPR004408">
    <property type="entry name" value="Biotin_CoA_COase_ligase"/>
</dbReference>
<dbReference type="Proteomes" id="UP001154240">
    <property type="component" value="Unassembled WGS sequence"/>
</dbReference>
<dbReference type="SUPFAM" id="SSF50037">
    <property type="entry name" value="C-terminal domain of transcriptional repressors"/>
    <property type="match status" value="1"/>
</dbReference>
<organism evidence="8 9">
    <name type="scientific">Thiovibrio frasassiensis</name>
    <dbReference type="NCBI Taxonomy" id="2984131"/>
    <lineage>
        <taxon>Bacteria</taxon>
        <taxon>Pseudomonadati</taxon>
        <taxon>Thermodesulfobacteriota</taxon>
        <taxon>Desulfobulbia</taxon>
        <taxon>Desulfobulbales</taxon>
        <taxon>Thiovibrionaceae</taxon>
        <taxon>Thiovibrio</taxon>
    </lineage>
</organism>
<sequence>MPDNLWQTMILSGELGRHPVQFFTSTGSTNDLALILSNTGAPDGTLIVADNQTAGRGRLAGRIWLSPPGTGLYFSLILRPRLSPEDFPKLTLAAGLALCKALEGHSHCQPGLKWPNDIFLHGKKCGGILTETQAVSGAGQTAVVIGIGLNVNIPAEAFTGELRSKATSLLAETGIPHDRGPLLAAILAELDLAVARLEQGDFPAILTEWRQRDIHAGHQVSWGNTQGKIITGISLGPDDEGFLHIRDNQGRIHSVISGDISLAQE</sequence>
<evidence type="ECO:0000313" key="9">
    <source>
        <dbReference type="Proteomes" id="UP001154240"/>
    </source>
</evidence>
<keyword evidence="9" id="KW-1185">Reference proteome</keyword>
<dbReference type="EMBL" id="JAPHEH010000001">
    <property type="protein sequence ID" value="MDG4475307.1"/>
    <property type="molecule type" value="Genomic_DNA"/>
</dbReference>
<dbReference type="InterPro" id="IPR003142">
    <property type="entry name" value="BPL_C"/>
</dbReference>
<dbReference type="InterPro" id="IPR045864">
    <property type="entry name" value="aa-tRNA-synth_II/BPL/LPL"/>
</dbReference>
<evidence type="ECO:0000256" key="6">
    <source>
        <dbReference type="ARBA" id="ARBA00047846"/>
    </source>
</evidence>
<dbReference type="Gene3D" id="3.30.930.10">
    <property type="entry name" value="Bira Bifunctional Protein, Domain 2"/>
    <property type="match status" value="1"/>
</dbReference>
<evidence type="ECO:0000313" key="8">
    <source>
        <dbReference type="EMBL" id="MDG4475307.1"/>
    </source>
</evidence>
<dbReference type="InterPro" id="IPR008988">
    <property type="entry name" value="Transcriptional_repressor_C"/>
</dbReference>
<dbReference type="NCBIfam" id="TIGR00121">
    <property type="entry name" value="birA_ligase"/>
    <property type="match status" value="1"/>
</dbReference>